<dbReference type="EMBL" id="JAGGLR010000008">
    <property type="protein sequence ID" value="MBP2062265.1"/>
    <property type="molecule type" value="Genomic_DNA"/>
</dbReference>
<reference evidence="2 3" key="2">
    <citation type="submission" date="2021-03" db="EMBL/GenBank/DDBJ databases">
        <title>Genomic Encyclopedia of Type Strains, Phase IV (KMG-IV): sequencing the most valuable type-strain genomes for metagenomic binning, comparative biology and taxonomic classification.</title>
        <authorList>
            <person name="Goeker M."/>
        </authorList>
    </citation>
    <scope>NUCLEOTIDE SEQUENCE [LARGE SCALE GENOMIC DNA]</scope>
    <source>
        <strain evidence="2 3">DSM 41954</strain>
    </source>
</reference>
<evidence type="ECO:0000313" key="3">
    <source>
        <dbReference type="Proteomes" id="UP000756710"/>
    </source>
</evidence>
<gene>
    <name evidence="2" type="ORF">J2Z30_003281</name>
    <name evidence="1" type="ORF">SIRAN4270</name>
</gene>
<reference evidence="1" key="1">
    <citation type="submission" date="2014-05" db="EMBL/GenBank/DDBJ databases">
        <authorList>
            <person name="Horn Fabian"/>
        </authorList>
    </citation>
    <scope>NUCLEOTIDE SEQUENCE</scope>
</reference>
<dbReference type="HOGENOM" id="CLU_3030513_0_0_11"/>
<dbReference type="RefSeq" id="WP_245388055.1">
    <property type="nucleotide sequence ID" value="NZ_BAABDR010000003.1"/>
</dbReference>
<protein>
    <submittedName>
        <fullName evidence="1">Uncharacterized protein</fullName>
    </submittedName>
</protein>
<keyword evidence="3" id="KW-1185">Reference proteome</keyword>
<accession>A0A060ZNV3</accession>
<dbReference type="AlphaFoldDB" id="A0A060ZNV3"/>
<proteinExistence type="predicted"/>
<evidence type="ECO:0000313" key="2">
    <source>
        <dbReference type="EMBL" id="MBP2062265.1"/>
    </source>
</evidence>
<name>A0A060ZNV3_9ACTN</name>
<dbReference type="Proteomes" id="UP000756710">
    <property type="component" value="Unassembled WGS sequence"/>
</dbReference>
<sequence length="55" mass="6356">MDIHPHVSAPERVQPYLDYILPRLRDRTVEPSDDGSPAHDYGFFDDFRALQSPQS</sequence>
<evidence type="ECO:0000313" key="1">
    <source>
        <dbReference type="EMBL" id="CDR07541.1"/>
    </source>
</evidence>
<dbReference type="EMBL" id="LK022848">
    <property type="protein sequence ID" value="CDR07541.1"/>
    <property type="molecule type" value="Genomic_DNA"/>
</dbReference>
<organism evidence="1">
    <name type="scientific">Streptomyces iranensis</name>
    <dbReference type="NCBI Taxonomy" id="576784"/>
    <lineage>
        <taxon>Bacteria</taxon>
        <taxon>Bacillati</taxon>
        <taxon>Actinomycetota</taxon>
        <taxon>Actinomycetes</taxon>
        <taxon>Kitasatosporales</taxon>
        <taxon>Streptomycetaceae</taxon>
        <taxon>Streptomyces</taxon>
        <taxon>Streptomyces violaceusniger group</taxon>
    </lineage>
</organism>